<keyword evidence="1" id="KW-0472">Membrane</keyword>
<name>A0A2N3KRP6_9PROT</name>
<dbReference type="AlphaFoldDB" id="A0A2N3KRP6"/>
<keyword evidence="1" id="KW-0812">Transmembrane</keyword>
<accession>A0A2N3KRP6</accession>
<comment type="caution">
    <text evidence="2">The sequence shown here is derived from an EMBL/GenBank/DDBJ whole genome shotgun (WGS) entry which is preliminary data.</text>
</comment>
<organism evidence="2 3">
    <name type="scientific">Thalassospira marina</name>
    <dbReference type="NCBI Taxonomy" id="2048283"/>
    <lineage>
        <taxon>Bacteria</taxon>
        <taxon>Pseudomonadati</taxon>
        <taxon>Pseudomonadota</taxon>
        <taxon>Alphaproteobacteria</taxon>
        <taxon>Rhodospirillales</taxon>
        <taxon>Thalassospiraceae</taxon>
        <taxon>Thalassospira</taxon>
    </lineage>
</organism>
<evidence type="ECO:0000313" key="3">
    <source>
        <dbReference type="Proteomes" id="UP000233597"/>
    </source>
</evidence>
<protein>
    <submittedName>
        <fullName evidence="2">Uncharacterized protein</fullName>
    </submittedName>
</protein>
<evidence type="ECO:0000313" key="2">
    <source>
        <dbReference type="EMBL" id="PKR53180.1"/>
    </source>
</evidence>
<proteinExistence type="predicted"/>
<gene>
    <name evidence="2" type="ORF">COO20_16065</name>
</gene>
<feature type="transmembrane region" description="Helical" evidence="1">
    <location>
        <begin position="20"/>
        <end position="45"/>
    </location>
</feature>
<evidence type="ECO:0000256" key="1">
    <source>
        <dbReference type="SAM" id="Phobius"/>
    </source>
</evidence>
<sequence>MRHYHSLLLPCHIAMPRIVIPVRYCGFSILPVWLVHDWLISFMLLKNNGFLLRQSCPAKNFIAVFIKMNQIRF</sequence>
<reference evidence="2 3" key="1">
    <citation type="submission" date="2017-09" db="EMBL/GenBank/DDBJ databases">
        <title>Biodiversity and function of Thalassospira species in the particle-attached aromatic-hydrocarbon-degrading consortia from the surface seawater of the South China Sea.</title>
        <authorList>
            <person name="Dong C."/>
            <person name="Liu R."/>
            <person name="Shao Z."/>
        </authorList>
    </citation>
    <scope>NUCLEOTIDE SEQUENCE [LARGE SCALE GENOMIC DNA]</scope>
    <source>
        <strain evidence="2 3">CSC1P2</strain>
    </source>
</reference>
<dbReference type="Proteomes" id="UP000233597">
    <property type="component" value="Unassembled WGS sequence"/>
</dbReference>
<keyword evidence="1" id="KW-1133">Transmembrane helix</keyword>
<dbReference type="EMBL" id="NWTK01000010">
    <property type="protein sequence ID" value="PKR53180.1"/>
    <property type="molecule type" value="Genomic_DNA"/>
</dbReference>